<keyword evidence="2" id="KW-1185">Reference proteome</keyword>
<dbReference type="Proteomes" id="UP000308652">
    <property type="component" value="Unassembled WGS sequence"/>
</dbReference>
<accession>A0A5C3M1N1</accession>
<evidence type="ECO:0000313" key="1">
    <source>
        <dbReference type="EMBL" id="TFK39120.1"/>
    </source>
</evidence>
<name>A0A5C3M1N1_9AGAR</name>
<proteinExistence type="predicted"/>
<dbReference type="AlphaFoldDB" id="A0A5C3M1N1"/>
<organism evidence="1 2">
    <name type="scientific">Crucibulum laeve</name>
    <dbReference type="NCBI Taxonomy" id="68775"/>
    <lineage>
        <taxon>Eukaryota</taxon>
        <taxon>Fungi</taxon>
        <taxon>Dikarya</taxon>
        <taxon>Basidiomycota</taxon>
        <taxon>Agaricomycotina</taxon>
        <taxon>Agaricomycetes</taxon>
        <taxon>Agaricomycetidae</taxon>
        <taxon>Agaricales</taxon>
        <taxon>Agaricineae</taxon>
        <taxon>Nidulariaceae</taxon>
        <taxon>Crucibulum</taxon>
    </lineage>
</organism>
<dbReference type="EMBL" id="ML213600">
    <property type="protein sequence ID" value="TFK39120.1"/>
    <property type="molecule type" value="Genomic_DNA"/>
</dbReference>
<gene>
    <name evidence="1" type="ORF">BDQ12DRAFT_682197</name>
</gene>
<reference evidence="1 2" key="1">
    <citation type="journal article" date="2019" name="Nat. Ecol. Evol.">
        <title>Megaphylogeny resolves global patterns of mushroom evolution.</title>
        <authorList>
            <person name="Varga T."/>
            <person name="Krizsan K."/>
            <person name="Foldi C."/>
            <person name="Dima B."/>
            <person name="Sanchez-Garcia M."/>
            <person name="Sanchez-Ramirez S."/>
            <person name="Szollosi G.J."/>
            <person name="Szarkandi J.G."/>
            <person name="Papp V."/>
            <person name="Albert L."/>
            <person name="Andreopoulos W."/>
            <person name="Angelini C."/>
            <person name="Antonin V."/>
            <person name="Barry K.W."/>
            <person name="Bougher N.L."/>
            <person name="Buchanan P."/>
            <person name="Buyck B."/>
            <person name="Bense V."/>
            <person name="Catcheside P."/>
            <person name="Chovatia M."/>
            <person name="Cooper J."/>
            <person name="Damon W."/>
            <person name="Desjardin D."/>
            <person name="Finy P."/>
            <person name="Geml J."/>
            <person name="Haridas S."/>
            <person name="Hughes K."/>
            <person name="Justo A."/>
            <person name="Karasinski D."/>
            <person name="Kautmanova I."/>
            <person name="Kiss B."/>
            <person name="Kocsube S."/>
            <person name="Kotiranta H."/>
            <person name="LaButti K.M."/>
            <person name="Lechner B.E."/>
            <person name="Liimatainen K."/>
            <person name="Lipzen A."/>
            <person name="Lukacs Z."/>
            <person name="Mihaltcheva S."/>
            <person name="Morgado L.N."/>
            <person name="Niskanen T."/>
            <person name="Noordeloos M.E."/>
            <person name="Ohm R.A."/>
            <person name="Ortiz-Santana B."/>
            <person name="Ovrebo C."/>
            <person name="Racz N."/>
            <person name="Riley R."/>
            <person name="Savchenko A."/>
            <person name="Shiryaev A."/>
            <person name="Soop K."/>
            <person name="Spirin V."/>
            <person name="Szebenyi C."/>
            <person name="Tomsovsky M."/>
            <person name="Tulloss R.E."/>
            <person name="Uehling J."/>
            <person name="Grigoriev I.V."/>
            <person name="Vagvolgyi C."/>
            <person name="Papp T."/>
            <person name="Martin F.M."/>
            <person name="Miettinen O."/>
            <person name="Hibbett D.S."/>
            <person name="Nagy L.G."/>
        </authorList>
    </citation>
    <scope>NUCLEOTIDE SEQUENCE [LARGE SCALE GENOMIC DNA]</scope>
    <source>
        <strain evidence="1 2">CBS 166.37</strain>
    </source>
</reference>
<evidence type="ECO:0000313" key="2">
    <source>
        <dbReference type="Proteomes" id="UP000308652"/>
    </source>
</evidence>
<protein>
    <submittedName>
        <fullName evidence="1">Uncharacterized protein</fullName>
    </submittedName>
</protein>
<sequence length="82" mass="8834">MLVITQHRDYSAPTHTYATFFLASAVAFLANTDTDLAHETTPGLATYSGWILAERCVCSTLGRALASLPSLPKHPAIQEDSV</sequence>